<dbReference type="PANTHER" id="PTHR12505">
    <property type="entry name" value="PHD FINGER TRANSCRIPTION FACTOR"/>
    <property type="match status" value="1"/>
</dbReference>
<feature type="region of interest" description="Disordered" evidence="1">
    <location>
        <begin position="99"/>
        <end position="131"/>
    </location>
</feature>
<dbReference type="PROSITE" id="PS51038">
    <property type="entry name" value="BAH"/>
    <property type="match status" value="1"/>
</dbReference>
<feature type="region of interest" description="Disordered" evidence="1">
    <location>
        <begin position="62"/>
        <end position="81"/>
    </location>
</feature>
<evidence type="ECO:0000313" key="4">
    <source>
        <dbReference type="Proteomes" id="UP000516260"/>
    </source>
</evidence>
<feature type="region of interest" description="Disordered" evidence="1">
    <location>
        <begin position="146"/>
        <end position="218"/>
    </location>
</feature>
<evidence type="ECO:0000313" key="3">
    <source>
        <dbReference type="EMBL" id="TNM97209.1"/>
    </source>
</evidence>
<dbReference type="SMART" id="SM00439">
    <property type="entry name" value="BAH"/>
    <property type="match status" value="1"/>
</dbReference>
<dbReference type="CDD" id="cd04714">
    <property type="entry name" value="BAH_BAHCC1"/>
    <property type="match status" value="1"/>
</dbReference>
<dbReference type="GO" id="GO:0003682">
    <property type="term" value="F:chromatin binding"/>
    <property type="evidence" value="ECO:0007669"/>
    <property type="project" value="InterPro"/>
</dbReference>
<gene>
    <name evidence="3" type="ORF">fugu_015365</name>
</gene>
<evidence type="ECO:0000256" key="1">
    <source>
        <dbReference type="SAM" id="MobiDB-lite"/>
    </source>
</evidence>
<dbReference type="EMBL" id="SWLE01000008">
    <property type="protein sequence ID" value="TNM97209.1"/>
    <property type="molecule type" value="Genomic_DNA"/>
</dbReference>
<dbReference type="InterPro" id="IPR043151">
    <property type="entry name" value="BAH_sf"/>
</dbReference>
<feature type="compositionally biased region" description="Low complexity" evidence="1">
    <location>
        <begin position="99"/>
        <end position="128"/>
    </location>
</feature>
<protein>
    <recommendedName>
        <fullName evidence="2">BAH domain-containing protein</fullName>
    </recommendedName>
</protein>
<sequence length="391" mass="43054">MSGVPRTDAYSHPVLLVKDNKKGGASRVELLVKGTTPQRKPSHSLRMGNFGNMGFTYHRECHSSYSDEEEEERRRTTLAASSGVLGTAGRFLSRFSVSSSSSGSSSSSSSGSISSSSVCSSDNDSSYSSEDEVSSTLMLQSCLSSHRGLLQPPEPSSSSRSHQQSFVAKAVAVPNSKGGPLDQVSNSKSLKRKDCSNSTSKSSKDFMKKPRMLPKDTSFVPRPKTSPFFAGREMWRWSGNPTQRRGLKGKARKLFYKAIVRGRDTVRVGDCAVFLSAGRPNLPYIGRIENFWESWTSSMVVKVKWFYHPEETKLGKRHQDGKHALYQSCHEDENDVQTISHKCQVVSREEYECLTRNQKPGGAPPDLYYLAGTYDPTSGQLVTAEGVSIVC</sequence>
<organism evidence="3 4">
    <name type="scientific">Takifugu bimaculatus</name>
    <dbReference type="NCBI Taxonomy" id="433685"/>
    <lineage>
        <taxon>Eukaryota</taxon>
        <taxon>Metazoa</taxon>
        <taxon>Chordata</taxon>
        <taxon>Craniata</taxon>
        <taxon>Vertebrata</taxon>
        <taxon>Euteleostomi</taxon>
        <taxon>Actinopterygii</taxon>
        <taxon>Neopterygii</taxon>
        <taxon>Teleostei</taxon>
        <taxon>Neoteleostei</taxon>
        <taxon>Acanthomorphata</taxon>
        <taxon>Eupercaria</taxon>
        <taxon>Tetraodontiformes</taxon>
        <taxon>Tetradontoidea</taxon>
        <taxon>Tetraodontidae</taxon>
        <taxon>Takifugu</taxon>
    </lineage>
</organism>
<dbReference type="Proteomes" id="UP000516260">
    <property type="component" value="Chromosome 16"/>
</dbReference>
<proteinExistence type="predicted"/>
<dbReference type="Pfam" id="PF01426">
    <property type="entry name" value="BAH"/>
    <property type="match status" value="1"/>
</dbReference>
<name>A0A4Z2BYI6_9TELE</name>
<evidence type="ECO:0000259" key="2">
    <source>
        <dbReference type="PROSITE" id="PS51038"/>
    </source>
</evidence>
<dbReference type="InterPro" id="IPR052429">
    <property type="entry name" value="BAH_domain_protein"/>
</dbReference>
<dbReference type="Gene3D" id="2.30.30.490">
    <property type="match status" value="1"/>
</dbReference>
<dbReference type="PANTHER" id="PTHR12505:SF25">
    <property type="entry name" value="BAH AND COILED-COIL DOMAIN-CONTAINING PROTEIN 1-LIKE ISOFORM X1"/>
    <property type="match status" value="1"/>
</dbReference>
<keyword evidence="4" id="KW-1185">Reference proteome</keyword>
<feature type="domain" description="BAH" evidence="2">
    <location>
        <begin position="264"/>
        <end position="385"/>
    </location>
</feature>
<reference evidence="3 4" key="1">
    <citation type="submission" date="2019-04" db="EMBL/GenBank/DDBJ databases">
        <title>The sequence and de novo assembly of Takifugu bimaculatus genome using PacBio and Hi-C technologies.</title>
        <authorList>
            <person name="Xu P."/>
            <person name="Liu B."/>
            <person name="Zhou Z."/>
        </authorList>
    </citation>
    <scope>NUCLEOTIDE SEQUENCE [LARGE SCALE GENOMIC DNA]</scope>
    <source>
        <strain evidence="3">TB-2018</strain>
        <tissue evidence="3">Muscle</tissue>
    </source>
</reference>
<dbReference type="AlphaFoldDB" id="A0A4Z2BYI6"/>
<comment type="caution">
    <text evidence="3">The sequence shown here is derived from an EMBL/GenBank/DDBJ whole genome shotgun (WGS) entry which is preliminary data.</text>
</comment>
<feature type="compositionally biased region" description="Low complexity" evidence="1">
    <location>
        <begin position="156"/>
        <end position="165"/>
    </location>
</feature>
<dbReference type="InterPro" id="IPR001025">
    <property type="entry name" value="BAH_dom"/>
</dbReference>
<accession>A0A4Z2BYI6</accession>